<protein>
    <recommendedName>
        <fullName evidence="3">Leucine-binding protein domain-containing protein</fullName>
    </recommendedName>
</protein>
<dbReference type="Pfam" id="PF13458">
    <property type="entry name" value="Peripla_BP_6"/>
    <property type="match status" value="1"/>
</dbReference>
<dbReference type="EMBL" id="NFZW01000011">
    <property type="protein sequence ID" value="RFA35678.1"/>
    <property type="molecule type" value="Genomic_DNA"/>
</dbReference>
<dbReference type="Proteomes" id="UP000256763">
    <property type="component" value="Unassembled WGS sequence"/>
</dbReference>
<keyword evidence="5" id="KW-1185">Reference proteome</keyword>
<dbReference type="PANTHER" id="PTHR30483:SF6">
    <property type="entry name" value="PERIPLASMIC BINDING PROTEIN OF ABC TRANSPORTER FOR NATURAL AMINO ACIDS"/>
    <property type="match status" value="1"/>
</dbReference>
<comment type="similarity">
    <text evidence="1">Belongs to the leucine-binding protein family.</text>
</comment>
<evidence type="ECO:0000259" key="3">
    <source>
        <dbReference type="Pfam" id="PF13458"/>
    </source>
</evidence>
<dbReference type="InterPro" id="IPR051010">
    <property type="entry name" value="BCAA_transport"/>
</dbReference>
<dbReference type="PANTHER" id="PTHR30483">
    <property type="entry name" value="LEUCINE-SPECIFIC-BINDING PROTEIN"/>
    <property type="match status" value="1"/>
</dbReference>
<feature type="domain" description="Leucine-binding protein" evidence="3">
    <location>
        <begin position="4"/>
        <end position="222"/>
    </location>
</feature>
<accession>A0A3E0WS53</accession>
<evidence type="ECO:0000256" key="2">
    <source>
        <dbReference type="ARBA" id="ARBA00022729"/>
    </source>
</evidence>
<evidence type="ECO:0000256" key="1">
    <source>
        <dbReference type="ARBA" id="ARBA00010062"/>
    </source>
</evidence>
<evidence type="ECO:0000313" key="4">
    <source>
        <dbReference type="EMBL" id="RFA35678.1"/>
    </source>
</evidence>
<evidence type="ECO:0000313" key="5">
    <source>
        <dbReference type="Proteomes" id="UP000256763"/>
    </source>
</evidence>
<reference evidence="5" key="1">
    <citation type="submission" date="2017-05" db="EMBL/GenBank/DDBJ databases">
        <authorList>
            <person name="Sharma S."/>
            <person name="Sidhu C."/>
            <person name="Pinnaka A.K."/>
        </authorList>
    </citation>
    <scope>NUCLEOTIDE SEQUENCE [LARGE SCALE GENOMIC DNA]</scope>
    <source>
        <strain evidence="5">AK93</strain>
    </source>
</reference>
<dbReference type="AlphaFoldDB" id="A0A3E0WS53"/>
<proteinExistence type="inferred from homology"/>
<dbReference type="InterPro" id="IPR028082">
    <property type="entry name" value="Peripla_BP_I"/>
</dbReference>
<comment type="caution">
    <text evidence="4">The sequence shown here is derived from an EMBL/GenBank/DDBJ whole genome shotgun (WGS) entry which is preliminary data.</text>
</comment>
<name>A0A3E0WS53_9GAMM</name>
<dbReference type="SUPFAM" id="SSF53822">
    <property type="entry name" value="Periplasmic binding protein-like I"/>
    <property type="match status" value="1"/>
</dbReference>
<sequence>MCLLTSVAEQIRQDLGRDEVRVAILGERAVWADPLVTAAQRNLPRLGMEIVGTWRPSATTGDLTAELTAIGRAEADIILTVLSGPVGIVLGQQLGERNIAAVPIGINVEAQQSGYWEATDGQANYLATTVNYARVATTELTLPFVEAFEERFGEFPTYTAATYDAINVLRQSLETTQSLDIDELVAYLEETTFTIAAGRLKFDEQHNPTWGPGLVTGAVVQWQDGEPVPFWPNGWRGVSYEGMQPFLFPSAMAEEQEAANHR</sequence>
<dbReference type="InterPro" id="IPR028081">
    <property type="entry name" value="Leu-bd"/>
</dbReference>
<gene>
    <name evidence="4" type="ORF">CAL65_12135</name>
</gene>
<organism evidence="4 5">
    <name type="scientific">Alkalilimnicola ehrlichii</name>
    <dbReference type="NCBI Taxonomy" id="351052"/>
    <lineage>
        <taxon>Bacteria</taxon>
        <taxon>Pseudomonadati</taxon>
        <taxon>Pseudomonadota</taxon>
        <taxon>Gammaproteobacteria</taxon>
        <taxon>Chromatiales</taxon>
        <taxon>Ectothiorhodospiraceae</taxon>
        <taxon>Alkalilimnicola</taxon>
    </lineage>
</organism>
<dbReference type="Gene3D" id="3.40.50.2300">
    <property type="match status" value="2"/>
</dbReference>
<keyword evidence="2" id="KW-0732">Signal</keyword>